<evidence type="ECO:0000313" key="2">
    <source>
        <dbReference type="EMBL" id="SVB76586.1"/>
    </source>
</evidence>
<name>A0A382GN78_9ZZZZ</name>
<dbReference type="InterPro" id="IPR011059">
    <property type="entry name" value="Metal-dep_hydrolase_composite"/>
</dbReference>
<dbReference type="PANTHER" id="PTHR11647">
    <property type="entry name" value="HYDRANTOINASE/DIHYDROPYRIMIDINASE FAMILY MEMBER"/>
    <property type="match status" value="1"/>
</dbReference>
<dbReference type="PANTHER" id="PTHR11647:SF1">
    <property type="entry name" value="COLLAPSIN RESPONSE MEDIATOR PROTEIN"/>
    <property type="match status" value="1"/>
</dbReference>
<dbReference type="EMBL" id="UINC01056490">
    <property type="protein sequence ID" value="SVB76586.1"/>
    <property type="molecule type" value="Genomic_DNA"/>
</dbReference>
<dbReference type="Gene3D" id="2.30.40.10">
    <property type="entry name" value="Urease, subunit C, domain 1"/>
    <property type="match status" value="1"/>
</dbReference>
<evidence type="ECO:0000259" key="1">
    <source>
        <dbReference type="Pfam" id="PF07969"/>
    </source>
</evidence>
<reference evidence="2" key="1">
    <citation type="submission" date="2018-05" db="EMBL/GenBank/DDBJ databases">
        <authorList>
            <person name="Lanie J.A."/>
            <person name="Ng W.-L."/>
            <person name="Kazmierczak K.M."/>
            <person name="Andrzejewski T.M."/>
            <person name="Davidsen T.M."/>
            <person name="Wayne K.J."/>
            <person name="Tettelin H."/>
            <person name="Glass J.I."/>
            <person name="Rusch D."/>
            <person name="Podicherti R."/>
            <person name="Tsui H.-C.T."/>
            <person name="Winkler M.E."/>
        </authorList>
    </citation>
    <scope>NUCLEOTIDE SEQUENCE</scope>
</reference>
<dbReference type="Pfam" id="PF07969">
    <property type="entry name" value="Amidohydro_3"/>
    <property type="match status" value="1"/>
</dbReference>
<sequence>MVLVGGAVIDGTGSDRFEADVAIVGGQIAEVSREGLRTEGAARVIDVTGKVVAPGFIDIHSHLDPLLRLPEGESKARQGVTTVLG</sequence>
<dbReference type="SUPFAM" id="SSF51338">
    <property type="entry name" value="Composite domain of metallo-dependent hydrolases"/>
    <property type="match status" value="1"/>
</dbReference>
<proteinExistence type="predicted"/>
<accession>A0A382GN78</accession>
<gene>
    <name evidence="2" type="ORF">METZ01_LOCUS229440</name>
</gene>
<organism evidence="2">
    <name type="scientific">marine metagenome</name>
    <dbReference type="NCBI Taxonomy" id="408172"/>
    <lineage>
        <taxon>unclassified sequences</taxon>
        <taxon>metagenomes</taxon>
        <taxon>ecological metagenomes</taxon>
    </lineage>
</organism>
<dbReference type="InterPro" id="IPR013108">
    <property type="entry name" value="Amidohydro_3"/>
</dbReference>
<protein>
    <recommendedName>
        <fullName evidence="1">Amidohydrolase 3 domain-containing protein</fullName>
    </recommendedName>
</protein>
<dbReference type="AlphaFoldDB" id="A0A382GN78"/>
<dbReference type="InterPro" id="IPR050378">
    <property type="entry name" value="Metallo-dep_Hydrolases_sf"/>
</dbReference>
<dbReference type="GO" id="GO:0016812">
    <property type="term" value="F:hydrolase activity, acting on carbon-nitrogen (but not peptide) bonds, in cyclic amides"/>
    <property type="evidence" value="ECO:0007669"/>
    <property type="project" value="TreeGrafter"/>
</dbReference>
<dbReference type="GO" id="GO:0005829">
    <property type="term" value="C:cytosol"/>
    <property type="evidence" value="ECO:0007669"/>
    <property type="project" value="TreeGrafter"/>
</dbReference>
<feature type="domain" description="Amidohydrolase 3" evidence="1">
    <location>
        <begin position="43"/>
        <end position="84"/>
    </location>
</feature>
<feature type="non-terminal residue" evidence="2">
    <location>
        <position position="85"/>
    </location>
</feature>